<accession>G7I6K9</accession>
<reference evidence="2" key="3">
    <citation type="submission" date="2015-04" db="UniProtKB">
        <authorList>
            <consortium name="EnsemblPlants"/>
        </authorList>
    </citation>
    <scope>IDENTIFICATION</scope>
    <source>
        <strain evidence="2">cv. Jemalong A17</strain>
    </source>
</reference>
<evidence type="ECO:0000313" key="3">
    <source>
        <dbReference type="Proteomes" id="UP000002051"/>
    </source>
</evidence>
<evidence type="ECO:0000313" key="2">
    <source>
        <dbReference type="EnsemblPlants" id="KEH26235"/>
    </source>
</evidence>
<evidence type="ECO:0000313" key="1">
    <source>
        <dbReference type="EMBL" id="KEH26235.1"/>
    </source>
</evidence>
<proteinExistence type="predicted"/>
<dbReference type="PaxDb" id="3880-AES59686"/>
<dbReference type="EMBL" id="CM001222">
    <property type="protein sequence ID" value="KEH26235.1"/>
    <property type="molecule type" value="Genomic_DNA"/>
</dbReference>
<gene>
    <name evidence="1" type="ordered locus">MTR_6g048180</name>
</gene>
<organism evidence="1 3">
    <name type="scientific">Medicago truncatula</name>
    <name type="common">Barrel medic</name>
    <name type="synonym">Medicago tribuloides</name>
    <dbReference type="NCBI Taxonomy" id="3880"/>
    <lineage>
        <taxon>Eukaryota</taxon>
        <taxon>Viridiplantae</taxon>
        <taxon>Streptophyta</taxon>
        <taxon>Embryophyta</taxon>
        <taxon>Tracheophyta</taxon>
        <taxon>Spermatophyta</taxon>
        <taxon>Magnoliopsida</taxon>
        <taxon>eudicotyledons</taxon>
        <taxon>Gunneridae</taxon>
        <taxon>Pentapetalae</taxon>
        <taxon>rosids</taxon>
        <taxon>fabids</taxon>
        <taxon>Fabales</taxon>
        <taxon>Fabaceae</taxon>
        <taxon>Papilionoideae</taxon>
        <taxon>50 kb inversion clade</taxon>
        <taxon>NPAAA clade</taxon>
        <taxon>Hologalegina</taxon>
        <taxon>IRL clade</taxon>
        <taxon>Trifolieae</taxon>
        <taxon>Medicago</taxon>
    </lineage>
</organism>
<dbReference type="EnsemblPlants" id="KEH26235">
    <property type="protein sequence ID" value="KEH26235"/>
    <property type="gene ID" value="MTR_6g048180"/>
</dbReference>
<reference evidence="1 3" key="1">
    <citation type="journal article" date="2011" name="Nature">
        <title>The Medicago genome provides insight into the evolution of rhizobial symbioses.</title>
        <authorList>
            <person name="Young N.D."/>
            <person name="Debelle F."/>
            <person name="Oldroyd G.E."/>
            <person name="Geurts R."/>
            <person name="Cannon S.B."/>
            <person name="Udvardi M.K."/>
            <person name="Benedito V.A."/>
            <person name="Mayer K.F."/>
            <person name="Gouzy J."/>
            <person name="Schoof H."/>
            <person name="Van de Peer Y."/>
            <person name="Proost S."/>
            <person name="Cook D.R."/>
            <person name="Meyers B.C."/>
            <person name="Spannagl M."/>
            <person name="Cheung F."/>
            <person name="De Mita S."/>
            <person name="Krishnakumar V."/>
            <person name="Gundlach H."/>
            <person name="Zhou S."/>
            <person name="Mudge J."/>
            <person name="Bharti A.K."/>
            <person name="Murray J.D."/>
            <person name="Naoumkina M.A."/>
            <person name="Rosen B."/>
            <person name="Silverstein K.A."/>
            <person name="Tang H."/>
            <person name="Rombauts S."/>
            <person name="Zhao P.X."/>
            <person name="Zhou P."/>
            <person name="Barbe V."/>
            <person name="Bardou P."/>
            <person name="Bechner M."/>
            <person name="Bellec A."/>
            <person name="Berger A."/>
            <person name="Berges H."/>
            <person name="Bidwell S."/>
            <person name="Bisseling T."/>
            <person name="Choisne N."/>
            <person name="Couloux A."/>
            <person name="Denny R."/>
            <person name="Deshpande S."/>
            <person name="Dai X."/>
            <person name="Doyle J.J."/>
            <person name="Dudez A.M."/>
            <person name="Farmer A.D."/>
            <person name="Fouteau S."/>
            <person name="Franken C."/>
            <person name="Gibelin C."/>
            <person name="Gish J."/>
            <person name="Goldstein S."/>
            <person name="Gonzalez A.J."/>
            <person name="Green P.J."/>
            <person name="Hallab A."/>
            <person name="Hartog M."/>
            <person name="Hua A."/>
            <person name="Humphray S.J."/>
            <person name="Jeong D.H."/>
            <person name="Jing Y."/>
            <person name="Jocker A."/>
            <person name="Kenton S.M."/>
            <person name="Kim D.J."/>
            <person name="Klee K."/>
            <person name="Lai H."/>
            <person name="Lang C."/>
            <person name="Lin S."/>
            <person name="Macmil S.L."/>
            <person name="Magdelenat G."/>
            <person name="Matthews L."/>
            <person name="McCorrison J."/>
            <person name="Monaghan E.L."/>
            <person name="Mun J.H."/>
            <person name="Najar F.Z."/>
            <person name="Nicholson C."/>
            <person name="Noirot C."/>
            <person name="O'Bleness M."/>
            <person name="Paule C.R."/>
            <person name="Poulain J."/>
            <person name="Prion F."/>
            <person name="Qin B."/>
            <person name="Qu C."/>
            <person name="Retzel E.F."/>
            <person name="Riddle C."/>
            <person name="Sallet E."/>
            <person name="Samain S."/>
            <person name="Samson N."/>
            <person name="Sanders I."/>
            <person name="Saurat O."/>
            <person name="Scarpelli C."/>
            <person name="Schiex T."/>
            <person name="Segurens B."/>
            <person name="Severin A.J."/>
            <person name="Sherrier D.J."/>
            <person name="Shi R."/>
            <person name="Sims S."/>
            <person name="Singer S.R."/>
            <person name="Sinharoy S."/>
            <person name="Sterck L."/>
            <person name="Viollet A."/>
            <person name="Wang B.B."/>
            <person name="Wang K."/>
            <person name="Wang M."/>
            <person name="Wang X."/>
            <person name="Warfsmann J."/>
            <person name="Weissenbach J."/>
            <person name="White D.D."/>
            <person name="White J.D."/>
            <person name="Wiley G.B."/>
            <person name="Wincker P."/>
            <person name="Xing Y."/>
            <person name="Yang L."/>
            <person name="Yao Z."/>
            <person name="Ying F."/>
            <person name="Zhai J."/>
            <person name="Zhou L."/>
            <person name="Zuber A."/>
            <person name="Denarie J."/>
            <person name="Dixon R.A."/>
            <person name="May G.D."/>
            <person name="Schwartz D.C."/>
            <person name="Rogers J."/>
            <person name="Quetier F."/>
            <person name="Town C.D."/>
            <person name="Roe B.A."/>
        </authorList>
    </citation>
    <scope>NUCLEOTIDE SEQUENCE [LARGE SCALE GENOMIC DNA]</scope>
    <source>
        <strain evidence="1">A17</strain>
        <strain evidence="2 3">cv. Jemalong A17</strain>
    </source>
</reference>
<name>G7I6K9_MEDTR</name>
<sequence length="73" mass="8504">MQQVQAFSICGREKELERRGWTKLNSMIQHSNHSIAFQTKKDTNPFVYFVCGKKVRFNPDTIKTLLETSTPLE</sequence>
<dbReference type="AlphaFoldDB" id="G7I6K9"/>
<protein>
    <submittedName>
        <fullName evidence="1 2">Uncharacterized protein</fullName>
    </submittedName>
</protein>
<reference evidence="1 3" key="2">
    <citation type="journal article" date="2014" name="BMC Genomics">
        <title>An improved genome release (version Mt4.0) for the model legume Medicago truncatula.</title>
        <authorList>
            <person name="Tang H."/>
            <person name="Krishnakumar V."/>
            <person name="Bidwell S."/>
            <person name="Rosen B."/>
            <person name="Chan A."/>
            <person name="Zhou S."/>
            <person name="Gentzbittel L."/>
            <person name="Childs K.L."/>
            <person name="Yandell M."/>
            <person name="Gundlach H."/>
            <person name="Mayer K.F."/>
            <person name="Schwartz D.C."/>
            <person name="Town C.D."/>
        </authorList>
    </citation>
    <scope>GENOME REANNOTATION</scope>
    <source>
        <strain evidence="1">A17</strain>
        <strain evidence="2 3">cv. Jemalong A17</strain>
    </source>
</reference>
<dbReference type="Proteomes" id="UP000002051">
    <property type="component" value="Chromosome 6"/>
</dbReference>
<keyword evidence="3" id="KW-1185">Reference proteome</keyword>
<dbReference type="HOGENOM" id="CLU_2708576_0_0_1"/>